<reference evidence="2" key="1">
    <citation type="journal article" date="2024" name="Proc. Natl. Acad. Sci. U.S.A.">
        <title>Extraordinary preservation of gene collinearity over three hundred million years revealed in homosporous lycophytes.</title>
        <authorList>
            <person name="Li C."/>
            <person name="Wickell D."/>
            <person name="Kuo L.Y."/>
            <person name="Chen X."/>
            <person name="Nie B."/>
            <person name="Liao X."/>
            <person name="Peng D."/>
            <person name="Ji J."/>
            <person name="Jenkins J."/>
            <person name="Williams M."/>
            <person name="Shu S."/>
            <person name="Plott C."/>
            <person name="Barry K."/>
            <person name="Rajasekar S."/>
            <person name="Grimwood J."/>
            <person name="Han X."/>
            <person name="Sun S."/>
            <person name="Hou Z."/>
            <person name="He W."/>
            <person name="Dai G."/>
            <person name="Sun C."/>
            <person name="Schmutz J."/>
            <person name="Leebens-Mack J.H."/>
            <person name="Li F.W."/>
            <person name="Wang L."/>
        </authorList>
    </citation>
    <scope>NUCLEOTIDE SEQUENCE [LARGE SCALE GENOMIC DNA]</scope>
    <source>
        <strain evidence="2">cv. PW_Plant_1</strain>
    </source>
</reference>
<sequence length="310" mass="33571">MAKSRILIVGATGYIGKHVTKASIALGHSTFVLVRPSSASDPSKAQLIESWKAGGATVLHGSLEDYGSLVEAVKQVDIVISAVSGTQVLNQLKLIEAIKEVGTIKRFFPSEFGNDVDSIQPVDGPLKVLDLLFGPKVKVRRATEEAGIPYTYVASHGFAGYFLANLVQPGHTSPPRDKVVIYGDGNAKAIVVDEDDIGTYTIKAADDPRAENKTLYLKPPTNILSLNELVALWEKKIGKTLEKTTLSNAELLKSIEETPVPGNIFTAIIYSIFVRGDQTHFEIGPNGVEASELYPEVKYVTADAYLDRFL</sequence>
<keyword evidence="2" id="KW-1185">Reference proteome</keyword>
<protein>
    <submittedName>
        <fullName evidence="1">Uncharacterized protein</fullName>
    </submittedName>
</protein>
<organism evidence="1 2">
    <name type="scientific">Diphasiastrum complanatum</name>
    <name type="common">Issler's clubmoss</name>
    <name type="synonym">Lycopodium complanatum</name>
    <dbReference type="NCBI Taxonomy" id="34168"/>
    <lineage>
        <taxon>Eukaryota</taxon>
        <taxon>Viridiplantae</taxon>
        <taxon>Streptophyta</taxon>
        <taxon>Embryophyta</taxon>
        <taxon>Tracheophyta</taxon>
        <taxon>Lycopodiopsida</taxon>
        <taxon>Lycopodiales</taxon>
        <taxon>Lycopodiaceae</taxon>
        <taxon>Lycopodioideae</taxon>
        <taxon>Diphasiastrum</taxon>
    </lineage>
</organism>
<evidence type="ECO:0000313" key="1">
    <source>
        <dbReference type="EMBL" id="KAJ7553290.1"/>
    </source>
</evidence>
<name>A0ACC2DG62_DIPCM</name>
<evidence type="ECO:0000313" key="2">
    <source>
        <dbReference type="Proteomes" id="UP001162992"/>
    </source>
</evidence>
<dbReference type="Proteomes" id="UP001162992">
    <property type="component" value="Chromosome 6"/>
</dbReference>
<accession>A0ACC2DG62</accession>
<proteinExistence type="predicted"/>
<comment type="caution">
    <text evidence="1">The sequence shown here is derived from an EMBL/GenBank/DDBJ whole genome shotgun (WGS) entry which is preliminary data.</text>
</comment>
<dbReference type="EMBL" id="CM055097">
    <property type="protein sequence ID" value="KAJ7553290.1"/>
    <property type="molecule type" value="Genomic_DNA"/>
</dbReference>
<gene>
    <name evidence="1" type="ORF">O6H91_06G091100</name>
</gene>